<geneLocation type="mitochondrion" evidence="10"/>
<keyword evidence="9 10" id="KW-0496">Mitochondrion</keyword>
<dbReference type="PANTHER" id="PTHR11058">
    <property type="entry name" value="NADH-UBIQUINONE OXIDOREDUCTASE CHAIN 3"/>
    <property type="match status" value="1"/>
</dbReference>
<dbReference type="InterPro" id="IPR000440">
    <property type="entry name" value="NADH_UbQ/plastoQ_OxRdtase_su3"/>
</dbReference>
<comment type="function">
    <text evidence="9">Core subunit of the mitochondrial membrane respiratory chain NADH dehydrogenase (Complex I) which catalyzes electron transfer from NADH through the respiratory chain, using ubiquinone as an electron acceptor. Essential for the catalytic activity of complex I.</text>
</comment>
<dbReference type="GO" id="GO:0008137">
    <property type="term" value="F:NADH dehydrogenase (ubiquinone) activity"/>
    <property type="evidence" value="ECO:0007669"/>
    <property type="project" value="UniProtKB-UniRule"/>
</dbReference>
<comment type="similarity">
    <text evidence="2 9">Belongs to the complex I subunit 3 family.</text>
</comment>
<keyword evidence="9" id="KW-1278">Translocase</keyword>
<keyword evidence="9" id="KW-0679">Respiratory chain</keyword>
<protein>
    <recommendedName>
        <fullName evidence="3 9">NADH-ubiquinone oxidoreductase chain 3</fullName>
        <ecNumber evidence="9">7.1.1.2</ecNumber>
    </recommendedName>
</protein>
<reference evidence="10" key="1">
    <citation type="journal article" date="2020" name="Gene">
        <title>Structure, gene order, and nucleotide composition of mitochondrial genomes in parasitic lice from Amblycera.</title>
        <authorList>
            <person name="Sweet A.D."/>
            <person name="Johnson K.P."/>
            <person name="Cao Y."/>
            <person name="de Moya R.S."/>
            <person name="Skinner R.K."/>
            <person name="Tan M."/>
            <person name="Virrueta-Herrera S."/>
            <person name="Cameron S.L."/>
        </authorList>
    </citation>
    <scope>NUCLEOTIDE SEQUENCE</scope>
    <source>
        <strain evidence="10">Mysp</strain>
    </source>
</reference>
<name>A0A7T1HF17_9NEOP</name>
<comment type="subcellular location">
    <subcellularLocation>
        <location evidence="1">Membrane</location>
    </subcellularLocation>
    <subcellularLocation>
        <location evidence="9">Mitochondrion membrane</location>
        <topology evidence="9">Multi-pass membrane protein</topology>
    </subcellularLocation>
</comment>
<dbReference type="Pfam" id="PF00507">
    <property type="entry name" value="Oxidored_q4"/>
    <property type="match status" value="1"/>
</dbReference>
<evidence type="ECO:0000256" key="4">
    <source>
        <dbReference type="ARBA" id="ARBA00022448"/>
    </source>
</evidence>
<feature type="transmembrane region" description="Helical" evidence="9">
    <location>
        <begin position="7"/>
        <end position="27"/>
    </location>
</feature>
<dbReference type="EC" id="7.1.1.2" evidence="9"/>
<organism evidence="10">
    <name type="scientific">Myrsidea sp. ADS-2020</name>
    <dbReference type="NCBI Taxonomy" id="2794901"/>
    <lineage>
        <taxon>Eukaryota</taxon>
        <taxon>Metazoa</taxon>
        <taxon>Ecdysozoa</taxon>
        <taxon>Arthropoda</taxon>
        <taxon>Hexapoda</taxon>
        <taxon>Insecta</taxon>
        <taxon>Pterygota</taxon>
        <taxon>Neoptera</taxon>
        <taxon>Paraneoptera</taxon>
        <taxon>Psocodea</taxon>
        <taxon>Troctomorpha</taxon>
        <taxon>Phthiraptera</taxon>
        <taxon>Amblycera</taxon>
        <taxon>Menoponidae</taxon>
        <taxon>Myrsidea</taxon>
    </lineage>
</organism>
<dbReference type="Gene3D" id="1.20.58.1610">
    <property type="entry name" value="NADH:ubiquinone/plastoquinone oxidoreductase, chain 3"/>
    <property type="match status" value="1"/>
</dbReference>
<evidence type="ECO:0000256" key="5">
    <source>
        <dbReference type="ARBA" id="ARBA00022692"/>
    </source>
</evidence>
<keyword evidence="6 9" id="KW-1133">Transmembrane helix</keyword>
<comment type="catalytic activity">
    <reaction evidence="8 9">
        <text>a ubiquinone + NADH + 5 H(+)(in) = a ubiquinol + NAD(+) + 4 H(+)(out)</text>
        <dbReference type="Rhea" id="RHEA:29091"/>
        <dbReference type="Rhea" id="RHEA-COMP:9565"/>
        <dbReference type="Rhea" id="RHEA-COMP:9566"/>
        <dbReference type="ChEBI" id="CHEBI:15378"/>
        <dbReference type="ChEBI" id="CHEBI:16389"/>
        <dbReference type="ChEBI" id="CHEBI:17976"/>
        <dbReference type="ChEBI" id="CHEBI:57540"/>
        <dbReference type="ChEBI" id="CHEBI:57945"/>
        <dbReference type="EC" id="7.1.1.2"/>
    </reaction>
</comment>
<feature type="transmembrane region" description="Helical" evidence="9">
    <location>
        <begin position="86"/>
        <end position="106"/>
    </location>
</feature>
<keyword evidence="9" id="KW-0830">Ubiquinone</keyword>
<keyword evidence="5 9" id="KW-0812">Transmembrane</keyword>
<evidence type="ECO:0000256" key="6">
    <source>
        <dbReference type="ARBA" id="ARBA00022989"/>
    </source>
</evidence>
<dbReference type="PANTHER" id="PTHR11058:SF9">
    <property type="entry name" value="NADH-UBIQUINONE OXIDOREDUCTASE CHAIN 3"/>
    <property type="match status" value="1"/>
</dbReference>
<dbReference type="EMBL" id="MW199173">
    <property type="protein sequence ID" value="QPN54274.1"/>
    <property type="molecule type" value="Genomic_DNA"/>
</dbReference>
<dbReference type="GO" id="GO:0031966">
    <property type="term" value="C:mitochondrial membrane"/>
    <property type="evidence" value="ECO:0007669"/>
    <property type="project" value="UniProtKB-SubCell"/>
</dbReference>
<evidence type="ECO:0000256" key="1">
    <source>
        <dbReference type="ARBA" id="ARBA00004370"/>
    </source>
</evidence>
<feature type="transmembrane region" description="Helical" evidence="9">
    <location>
        <begin position="55"/>
        <end position="79"/>
    </location>
</feature>
<evidence type="ECO:0000313" key="10">
    <source>
        <dbReference type="EMBL" id="QPN54274.1"/>
    </source>
</evidence>
<evidence type="ECO:0000256" key="8">
    <source>
        <dbReference type="ARBA" id="ARBA00049551"/>
    </source>
</evidence>
<evidence type="ECO:0000256" key="7">
    <source>
        <dbReference type="ARBA" id="ARBA00023136"/>
    </source>
</evidence>
<keyword evidence="9" id="KW-0249">Electron transport</keyword>
<keyword evidence="7 9" id="KW-0472">Membrane</keyword>
<sequence>MLNTGVFIFMIMISISILLFVISSMFMENESNELSETAFECGFEPFFMPRVPFSVHFFTVTIVFLIFDLEVVILVPILFKLSNFWTLINFTFMIWILLGGLFMEWFDSSVSWQL</sequence>
<evidence type="ECO:0000256" key="9">
    <source>
        <dbReference type="RuleBase" id="RU003640"/>
    </source>
</evidence>
<dbReference type="GO" id="GO:0030964">
    <property type="term" value="C:NADH dehydrogenase complex"/>
    <property type="evidence" value="ECO:0007669"/>
    <property type="project" value="TreeGrafter"/>
</dbReference>
<proteinExistence type="inferred from homology"/>
<accession>A0A7T1HF17</accession>
<evidence type="ECO:0000256" key="2">
    <source>
        <dbReference type="ARBA" id="ARBA00008472"/>
    </source>
</evidence>
<keyword evidence="9" id="KW-0520">NAD</keyword>
<gene>
    <name evidence="10" type="primary">nad3</name>
</gene>
<keyword evidence="4 9" id="KW-0813">Transport</keyword>
<dbReference type="AlphaFoldDB" id="A0A7T1HF17"/>
<dbReference type="InterPro" id="IPR038430">
    <property type="entry name" value="NDAH_ubi_oxred_su3_sf"/>
</dbReference>
<evidence type="ECO:0000256" key="3">
    <source>
        <dbReference type="ARBA" id="ARBA00021007"/>
    </source>
</evidence>